<reference evidence="1 2" key="1">
    <citation type="journal article" date="2010" name="Nature">
        <title>Genome sequence of the palaeopolyploid soybean.</title>
        <authorList>
            <person name="Schmutz J."/>
            <person name="Cannon S.B."/>
            <person name="Schlueter J."/>
            <person name="Ma J."/>
            <person name="Mitros T."/>
            <person name="Nelson W."/>
            <person name="Hyten D.L."/>
            <person name="Song Q."/>
            <person name="Thelen J.J."/>
            <person name="Cheng J."/>
            <person name="Xu D."/>
            <person name="Hellsten U."/>
            <person name="May G.D."/>
            <person name="Yu Y."/>
            <person name="Sakurai T."/>
            <person name="Umezawa T."/>
            <person name="Bhattacharyya M.K."/>
            <person name="Sandhu D."/>
            <person name="Valliyodan B."/>
            <person name="Lindquist E."/>
            <person name="Peto M."/>
            <person name="Grant D."/>
            <person name="Shu S."/>
            <person name="Goodstein D."/>
            <person name="Barry K."/>
            <person name="Futrell-Griggs M."/>
            <person name="Abernathy B."/>
            <person name="Du J."/>
            <person name="Tian Z."/>
            <person name="Zhu L."/>
            <person name="Gill N."/>
            <person name="Joshi T."/>
            <person name="Libault M."/>
            <person name="Sethuraman A."/>
            <person name="Zhang X.-C."/>
            <person name="Shinozaki K."/>
            <person name="Nguyen H.T."/>
            <person name="Wing R.A."/>
            <person name="Cregan P."/>
            <person name="Specht J."/>
            <person name="Grimwood J."/>
            <person name="Rokhsar D."/>
            <person name="Stacey G."/>
            <person name="Shoemaker R.C."/>
            <person name="Jackson S.A."/>
        </authorList>
    </citation>
    <scope>NUCLEOTIDE SEQUENCE</scope>
    <source>
        <strain evidence="2">cv. Williams 82</strain>
        <tissue evidence="1">Callus</tissue>
    </source>
</reference>
<evidence type="ECO:0000313" key="3">
    <source>
        <dbReference type="Proteomes" id="UP000008827"/>
    </source>
</evidence>
<reference evidence="2" key="2">
    <citation type="submission" date="2018-02" db="UniProtKB">
        <authorList>
            <consortium name="EnsemblPlants"/>
        </authorList>
    </citation>
    <scope>IDENTIFICATION</scope>
    <source>
        <strain evidence="2">Williams 82</strain>
    </source>
</reference>
<dbReference type="AlphaFoldDB" id="A0A0R0JQI0"/>
<protein>
    <submittedName>
        <fullName evidence="1 2">Uncharacterized protein</fullName>
    </submittedName>
</protein>
<gene>
    <name evidence="1" type="ORF">GLYMA_06G186700</name>
</gene>
<proteinExistence type="predicted"/>
<dbReference type="EnsemblPlants" id="KRH54459">
    <property type="protein sequence ID" value="KRH54459"/>
    <property type="gene ID" value="GLYMA_06G186700"/>
</dbReference>
<accession>A0A0R0JQI0</accession>
<dbReference type="Proteomes" id="UP000008827">
    <property type="component" value="Chromosome 6"/>
</dbReference>
<organism evidence="1">
    <name type="scientific">Glycine max</name>
    <name type="common">Soybean</name>
    <name type="synonym">Glycine hispida</name>
    <dbReference type="NCBI Taxonomy" id="3847"/>
    <lineage>
        <taxon>Eukaryota</taxon>
        <taxon>Viridiplantae</taxon>
        <taxon>Streptophyta</taxon>
        <taxon>Embryophyta</taxon>
        <taxon>Tracheophyta</taxon>
        <taxon>Spermatophyta</taxon>
        <taxon>Magnoliopsida</taxon>
        <taxon>eudicotyledons</taxon>
        <taxon>Gunneridae</taxon>
        <taxon>Pentapetalae</taxon>
        <taxon>rosids</taxon>
        <taxon>fabids</taxon>
        <taxon>Fabales</taxon>
        <taxon>Fabaceae</taxon>
        <taxon>Papilionoideae</taxon>
        <taxon>50 kb inversion clade</taxon>
        <taxon>NPAAA clade</taxon>
        <taxon>indigoferoid/millettioid clade</taxon>
        <taxon>Phaseoleae</taxon>
        <taxon>Glycine</taxon>
        <taxon>Glycine subgen. Soja</taxon>
    </lineage>
</organism>
<reference evidence="1" key="3">
    <citation type="submission" date="2018-07" db="EMBL/GenBank/DDBJ databases">
        <title>WGS assembly of Glycine max.</title>
        <authorList>
            <person name="Schmutz J."/>
            <person name="Cannon S."/>
            <person name="Schlueter J."/>
            <person name="Ma J."/>
            <person name="Mitros T."/>
            <person name="Nelson W."/>
            <person name="Hyten D."/>
            <person name="Song Q."/>
            <person name="Thelen J."/>
            <person name="Cheng J."/>
            <person name="Xu D."/>
            <person name="Hellsten U."/>
            <person name="May G."/>
            <person name="Yu Y."/>
            <person name="Sakurai T."/>
            <person name="Umezawa T."/>
            <person name="Bhattacharyya M."/>
            <person name="Sandhu D."/>
            <person name="Valliyodan B."/>
            <person name="Lindquist E."/>
            <person name="Peto M."/>
            <person name="Grant D."/>
            <person name="Shu S."/>
            <person name="Goodstein D."/>
            <person name="Barry K."/>
            <person name="Futrell-Griggs M."/>
            <person name="Abernathy B."/>
            <person name="Du J."/>
            <person name="Tian Z."/>
            <person name="Zhu L."/>
            <person name="Gill N."/>
            <person name="Joshi T."/>
            <person name="Libault M."/>
            <person name="Sethuraman A."/>
            <person name="Zhang X."/>
            <person name="Shinozaki K."/>
            <person name="Nguyen H."/>
            <person name="Wing R."/>
            <person name="Cregan P."/>
            <person name="Specht J."/>
            <person name="Grimwood J."/>
            <person name="Rokhsar D."/>
            <person name="Stacey G."/>
            <person name="Shoemaker R."/>
            <person name="Jackson S."/>
        </authorList>
    </citation>
    <scope>NUCLEOTIDE SEQUENCE</scope>
    <source>
        <tissue evidence="1">Callus</tissue>
    </source>
</reference>
<evidence type="ECO:0000313" key="2">
    <source>
        <dbReference type="EnsemblPlants" id="KRH54459"/>
    </source>
</evidence>
<sequence>MQSEWMRFQVRNSRVFNIHEPEHLKEMKEMILQHFKKHCEQKLNVGAKFIELEFKKLENIASSVIEPSKEEEWQNMILFLVSYAVGSGKT</sequence>
<dbReference type="Gramene" id="KRH54459">
    <property type="protein sequence ID" value="KRH54459"/>
    <property type="gene ID" value="GLYMA_06G186700"/>
</dbReference>
<name>A0A0R0JQI0_SOYBN</name>
<keyword evidence="3" id="KW-1185">Reference proteome</keyword>
<dbReference type="EMBL" id="CM000839">
    <property type="protein sequence ID" value="KRH54459.1"/>
    <property type="molecule type" value="Genomic_DNA"/>
</dbReference>
<dbReference type="InParanoid" id="A0A0R0JQI0"/>
<evidence type="ECO:0000313" key="1">
    <source>
        <dbReference type="EMBL" id="KRH54459.1"/>
    </source>
</evidence>